<reference evidence="2" key="2">
    <citation type="submission" date="2021-03" db="UniProtKB">
        <authorList>
            <consortium name="EnsemblPlants"/>
        </authorList>
    </citation>
    <scope>IDENTIFICATION</scope>
</reference>
<dbReference type="AlphaFoldDB" id="A0A803LTB7"/>
<evidence type="ECO:0000313" key="3">
    <source>
        <dbReference type="Proteomes" id="UP000596660"/>
    </source>
</evidence>
<dbReference type="EnsemblPlants" id="AUR62018461-RA">
    <property type="protein sequence ID" value="AUR62018461-RA:cds"/>
    <property type="gene ID" value="AUR62018461"/>
</dbReference>
<dbReference type="Pfam" id="PF13966">
    <property type="entry name" value="zf-RVT"/>
    <property type="match status" value="1"/>
</dbReference>
<evidence type="ECO:0000259" key="1">
    <source>
        <dbReference type="Pfam" id="PF13966"/>
    </source>
</evidence>
<sequence>MEGLHWRVGNGTKIEAWKEKWVPDSTGFITPTPPANGLHDNDLVVANLIDYNTSSWNEEELALHFIEEDRDKIRNIPLMPQAGNDTLFWGLSVNGSYTVKSAYWLGMRGNVTRQAPTVNAVWKHIWQLDGPPKLRHFLWRAVSGTLAVKVVLHRRHIVTDPFCQRCQNEEETICHALMGCCCVKQIWEVSDFWEDIQCVGTESFAEFFMRMVGKLSQNELSVFSALLWVGWTSRNKALYDETHHDPQQLASGFVKYTLEYKQYSERVYSRVLYGDASSLNQWQKPPTGVLKLNVDAAILRDRTVGVGVAARDSEGKLDGQKRCVLYRENLCRPQCNIVDIVFHGGCFYAFEVNSWRIGMIDPNLSPMQVLYKAGPAIVQQNYFTMSLITVDNTLVLVVENDIRRLDFQNRRFRFFVLRETWEELPSLGPSSPFLSPHSHPHHPHHLLLLDV</sequence>
<proteinExistence type="predicted"/>
<accession>A0A803LTB7</accession>
<evidence type="ECO:0000313" key="2">
    <source>
        <dbReference type="EnsemblPlants" id="AUR62018461-RA:cds"/>
    </source>
</evidence>
<keyword evidence="3" id="KW-1185">Reference proteome</keyword>
<dbReference type="Proteomes" id="UP000596660">
    <property type="component" value="Unplaced"/>
</dbReference>
<name>A0A803LTB7_CHEQI</name>
<organism evidence="2 3">
    <name type="scientific">Chenopodium quinoa</name>
    <name type="common">Quinoa</name>
    <dbReference type="NCBI Taxonomy" id="63459"/>
    <lineage>
        <taxon>Eukaryota</taxon>
        <taxon>Viridiplantae</taxon>
        <taxon>Streptophyta</taxon>
        <taxon>Embryophyta</taxon>
        <taxon>Tracheophyta</taxon>
        <taxon>Spermatophyta</taxon>
        <taxon>Magnoliopsida</taxon>
        <taxon>eudicotyledons</taxon>
        <taxon>Gunneridae</taxon>
        <taxon>Pentapetalae</taxon>
        <taxon>Caryophyllales</taxon>
        <taxon>Chenopodiaceae</taxon>
        <taxon>Chenopodioideae</taxon>
        <taxon>Atripliceae</taxon>
        <taxon>Chenopodium</taxon>
    </lineage>
</organism>
<reference evidence="2" key="1">
    <citation type="journal article" date="2017" name="Nature">
        <title>The genome of Chenopodium quinoa.</title>
        <authorList>
            <person name="Jarvis D.E."/>
            <person name="Ho Y.S."/>
            <person name="Lightfoot D.J."/>
            <person name="Schmoeckel S.M."/>
            <person name="Li B."/>
            <person name="Borm T.J.A."/>
            <person name="Ohyanagi H."/>
            <person name="Mineta K."/>
            <person name="Michell C.T."/>
            <person name="Saber N."/>
            <person name="Kharbatia N.M."/>
            <person name="Rupper R.R."/>
            <person name="Sharp A.R."/>
            <person name="Dally N."/>
            <person name="Boughton B.A."/>
            <person name="Woo Y.H."/>
            <person name="Gao G."/>
            <person name="Schijlen E.G.W.M."/>
            <person name="Guo X."/>
            <person name="Momin A.A."/>
            <person name="Negrao S."/>
            <person name="Al-Babili S."/>
            <person name="Gehring C."/>
            <person name="Roessner U."/>
            <person name="Jung C."/>
            <person name="Murphy K."/>
            <person name="Arold S.T."/>
            <person name="Gojobori T."/>
            <person name="van der Linden C.G."/>
            <person name="van Loo E.N."/>
            <person name="Jellen E.N."/>
            <person name="Maughan P.J."/>
            <person name="Tester M."/>
        </authorList>
    </citation>
    <scope>NUCLEOTIDE SEQUENCE [LARGE SCALE GENOMIC DNA]</scope>
    <source>
        <strain evidence="2">cv. PI 614886</strain>
    </source>
</reference>
<dbReference type="InterPro" id="IPR026960">
    <property type="entry name" value="RVT-Znf"/>
</dbReference>
<protein>
    <recommendedName>
        <fullName evidence="1">Reverse transcriptase zinc-binding domain-containing protein</fullName>
    </recommendedName>
</protein>
<feature type="domain" description="Reverse transcriptase zinc-binding" evidence="1">
    <location>
        <begin position="97"/>
        <end position="187"/>
    </location>
</feature>
<dbReference type="Gramene" id="AUR62018461-RA">
    <property type="protein sequence ID" value="AUR62018461-RA:cds"/>
    <property type="gene ID" value="AUR62018461"/>
</dbReference>
<dbReference type="OMA" id="WRIARRC"/>